<accession>A0A3M8QS55</accession>
<dbReference type="Gene3D" id="1.10.10.10">
    <property type="entry name" value="Winged helix-like DNA-binding domain superfamily/Winged helix DNA-binding domain"/>
    <property type="match status" value="1"/>
</dbReference>
<keyword evidence="5" id="KW-0472">Membrane</keyword>
<dbReference type="PROSITE" id="PS50110">
    <property type="entry name" value="RESPONSE_REGULATORY"/>
    <property type="match status" value="1"/>
</dbReference>
<gene>
    <name evidence="7" type="ORF">EC580_14370</name>
</gene>
<evidence type="ECO:0000313" key="7">
    <source>
        <dbReference type="EMBL" id="RNF57804.1"/>
    </source>
</evidence>
<dbReference type="GO" id="GO:0000976">
    <property type="term" value="F:transcription cis-regulatory region binding"/>
    <property type="evidence" value="ECO:0007669"/>
    <property type="project" value="TreeGrafter"/>
</dbReference>
<evidence type="ECO:0000256" key="5">
    <source>
        <dbReference type="SAM" id="Phobius"/>
    </source>
</evidence>
<dbReference type="InterPro" id="IPR036388">
    <property type="entry name" value="WH-like_DNA-bd_sf"/>
</dbReference>
<dbReference type="EMBL" id="RIZI01000195">
    <property type="protein sequence ID" value="RNF57804.1"/>
    <property type="molecule type" value="Genomic_DNA"/>
</dbReference>
<evidence type="ECO:0000259" key="6">
    <source>
        <dbReference type="PROSITE" id="PS50110"/>
    </source>
</evidence>
<keyword evidence="3 7" id="KW-0238">DNA-binding</keyword>
<evidence type="ECO:0000256" key="1">
    <source>
        <dbReference type="ARBA" id="ARBA00022553"/>
    </source>
</evidence>
<protein>
    <submittedName>
        <fullName evidence="7">DNA-binding response regulator</fullName>
    </submittedName>
</protein>
<dbReference type="InterPro" id="IPR039420">
    <property type="entry name" value="WalR-like"/>
</dbReference>
<evidence type="ECO:0000256" key="2">
    <source>
        <dbReference type="ARBA" id="ARBA00023012"/>
    </source>
</evidence>
<dbReference type="InterPro" id="IPR016032">
    <property type="entry name" value="Sig_transdc_resp-reg_C-effctor"/>
</dbReference>
<dbReference type="SUPFAM" id="SSF52172">
    <property type="entry name" value="CheY-like"/>
    <property type="match status" value="1"/>
</dbReference>
<dbReference type="PANTHER" id="PTHR48111:SF40">
    <property type="entry name" value="PHOSPHATE REGULON TRANSCRIPTIONAL REGULATORY PROTEIN PHOB"/>
    <property type="match status" value="1"/>
</dbReference>
<evidence type="ECO:0000256" key="4">
    <source>
        <dbReference type="PROSITE-ProRule" id="PRU00169"/>
    </source>
</evidence>
<feature type="modified residue" description="4-aspartylphosphate" evidence="4">
    <location>
        <position position="65"/>
    </location>
</feature>
<dbReference type="Pfam" id="PF00072">
    <property type="entry name" value="Response_reg"/>
    <property type="match status" value="1"/>
</dbReference>
<dbReference type="Gene3D" id="3.40.50.2300">
    <property type="match status" value="1"/>
</dbReference>
<dbReference type="PANTHER" id="PTHR48111">
    <property type="entry name" value="REGULATOR OF RPOS"/>
    <property type="match status" value="1"/>
</dbReference>
<name>A0A3M8QS55_9PROT</name>
<dbReference type="SMART" id="SM00448">
    <property type="entry name" value="REC"/>
    <property type="match status" value="1"/>
</dbReference>
<proteinExistence type="predicted"/>
<evidence type="ECO:0000256" key="3">
    <source>
        <dbReference type="ARBA" id="ARBA00023125"/>
    </source>
</evidence>
<dbReference type="InterPro" id="IPR001789">
    <property type="entry name" value="Sig_transdc_resp-reg_receiver"/>
</dbReference>
<dbReference type="AlphaFoldDB" id="A0A3M8QS55"/>
<dbReference type="GO" id="GO:0005829">
    <property type="term" value="C:cytosol"/>
    <property type="evidence" value="ECO:0007669"/>
    <property type="project" value="TreeGrafter"/>
</dbReference>
<dbReference type="InterPro" id="IPR011006">
    <property type="entry name" value="CheY-like_superfamily"/>
</dbReference>
<feature type="domain" description="Response regulatory" evidence="6">
    <location>
        <begin position="17"/>
        <end position="132"/>
    </location>
</feature>
<dbReference type="GO" id="GO:0032993">
    <property type="term" value="C:protein-DNA complex"/>
    <property type="evidence" value="ECO:0007669"/>
    <property type="project" value="TreeGrafter"/>
</dbReference>
<feature type="transmembrane region" description="Helical" evidence="5">
    <location>
        <begin position="175"/>
        <end position="195"/>
    </location>
</feature>
<keyword evidence="5" id="KW-1133">Transmembrane helix</keyword>
<comment type="caution">
    <text evidence="7">The sequence shown here is derived from an EMBL/GenBank/DDBJ whole genome shotgun (WGS) entry which is preliminary data.</text>
</comment>
<keyword evidence="2" id="KW-0902">Two-component regulatory system</keyword>
<dbReference type="GO" id="GO:0000156">
    <property type="term" value="F:phosphorelay response regulator activity"/>
    <property type="evidence" value="ECO:0007669"/>
    <property type="project" value="TreeGrafter"/>
</dbReference>
<sequence>MKVVTGTKKGVVVMNEHLLLVDHHPSHRKHLVEYLRNRGFLVRVAEVRGVDRALAMEIPELLIFDGTISSIVSDDAFLLRDLRACDHTFPIVFLNAAQAGSGCADALDAGADDCIMHPFSLLALLARLRATLRRSTMHDPAPSALHVGPYRLDADSRELIGDERAISLSEPEFSLLYFLFQLPGPVPAALLMALLNKNFYNYQRHSLAELMIHLQQLLGDQPGQPRYLNPVGKDACCLEASKFMGQVA</sequence>
<keyword evidence="5" id="KW-0812">Transmembrane</keyword>
<organism evidence="7">
    <name type="scientific">Acidithiobacillus sulfuriphilus</name>
    <dbReference type="NCBI Taxonomy" id="1867749"/>
    <lineage>
        <taxon>Bacteria</taxon>
        <taxon>Pseudomonadati</taxon>
        <taxon>Pseudomonadota</taxon>
        <taxon>Acidithiobacillia</taxon>
        <taxon>Acidithiobacillales</taxon>
        <taxon>Acidithiobacillaceae</taxon>
        <taxon>Acidithiobacillus</taxon>
    </lineage>
</organism>
<dbReference type="SUPFAM" id="SSF46894">
    <property type="entry name" value="C-terminal effector domain of the bipartite response regulators"/>
    <property type="match status" value="1"/>
</dbReference>
<keyword evidence="1 4" id="KW-0597">Phosphoprotein</keyword>
<reference evidence="7" key="1">
    <citation type="submission" date="2018-10" db="EMBL/GenBank/DDBJ databases">
        <title>Acidithiobacillus sulfuriphilus sp. nov.: an extremely acidophilic sulfur-oxidizing chemolithotroph isolated from a neutral pH environment.</title>
        <authorList>
            <person name="Falagan C."/>
            <person name="Moya-Beltran A."/>
            <person name="Quatrini R."/>
            <person name="Johnson D.B."/>
        </authorList>
    </citation>
    <scope>NUCLEOTIDE SEQUENCE [LARGE SCALE GENOMIC DNA]</scope>
    <source>
        <strain evidence="7">CJ-2</strain>
    </source>
</reference>
<dbReference type="GO" id="GO:0006355">
    <property type="term" value="P:regulation of DNA-templated transcription"/>
    <property type="evidence" value="ECO:0007669"/>
    <property type="project" value="InterPro"/>
</dbReference>